<evidence type="ECO:0000256" key="4">
    <source>
        <dbReference type="ARBA" id="ARBA00022723"/>
    </source>
</evidence>
<proteinExistence type="inferred from homology"/>
<evidence type="ECO:0000256" key="6">
    <source>
        <dbReference type="RuleBase" id="RU004466"/>
    </source>
</evidence>
<dbReference type="InterPro" id="IPR008949">
    <property type="entry name" value="Isoprenoid_synthase_dom_sf"/>
</dbReference>
<dbReference type="PROSITE" id="PS00444">
    <property type="entry name" value="POLYPRENYL_SYNTHASE_2"/>
    <property type="match status" value="1"/>
</dbReference>
<gene>
    <name evidence="7" type="ORF">GCM10009544_02690</name>
</gene>
<dbReference type="Gene3D" id="1.10.600.10">
    <property type="entry name" value="Farnesyl Diphosphate Synthase"/>
    <property type="match status" value="1"/>
</dbReference>
<name>A0ABP3J6C9_9ACTN</name>
<protein>
    <submittedName>
        <fullName evidence="7">Polyprenyl synthetase family protein</fullName>
    </submittedName>
</protein>
<dbReference type="Pfam" id="PF00348">
    <property type="entry name" value="polyprenyl_synt"/>
    <property type="match status" value="1"/>
</dbReference>
<evidence type="ECO:0000256" key="2">
    <source>
        <dbReference type="ARBA" id="ARBA00006706"/>
    </source>
</evidence>
<evidence type="ECO:0000313" key="8">
    <source>
        <dbReference type="Proteomes" id="UP001499895"/>
    </source>
</evidence>
<dbReference type="EMBL" id="BAAAHB010000001">
    <property type="protein sequence ID" value="GAA0443341.1"/>
    <property type="molecule type" value="Genomic_DNA"/>
</dbReference>
<comment type="caution">
    <text evidence="7">The sequence shown here is derived from an EMBL/GenBank/DDBJ whole genome shotgun (WGS) entry which is preliminary data.</text>
</comment>
<dbReference type="Proteomes" id="UP001499895">
    <property type="component" value="Unassembled WGS sequence"/>
</dbReference>
<keyword evidence="8" id="KW-1185">Reference proteome</keyword>
<keyword evidence="5" id="KW-0460">Magnesium</keyword>
<comment type="similarity">
    <text evidence="2 6">Belongs to the FPP/GGPP synthase family.</text>
</comment>
<organism evidence="7 8">
    <name type="scientific">Streptomyces stramineus</name>
    <dbReference type="NCBI Taxonomy" id="173861"/>
    <lineage>
        <taxon>Bacteria</taxon>
        <taxon>Bacillati</taxon>
        <taxon>Actinomycetota</taxon>
        <taxon>Actinomycetes</taxon>
        <taxon>Kitasatosporales</taxon>
        <taxon>Streptomycetaceae</taxon>
        <taxon>Streptomyces</taxon>
    </lineage>
</organism>
<keyword evidence="4" id="KW-0479">Metal-binding</keyword>
<dbReference type="SFLD" id="SFLDG01017">
    <property type="entry name" value="Polyprenyl_Transferase_Like"/>
    <property type="match status" value="1"/>
</dbReference>
<dbReference type="SFLD" id="SFLDS00005">
    <property type="entry name" value="Isoprenoid_Synthase_Type_I"/>
    <property type="match status" value="1"/>
</dbReference>
<keyword evidence="3 6" id="KW-0808">Transferase</keyword>
<evidence type="ECO:0000256" key="1">
    <source>
        <dbReference type="ARBA" id="ARBA00001946"/>
    </source>
</evidence>
<dbReference type="RefSeq" id="WP_344084052.1">
    <property type="nucleotide sequence ID" value="NZ_BAAAHB010000001.1"/>
</dbReference>
<accession>A0ABP3J6C9</accession>
<dbReference type="PROSITE" id="PS00723">
    <property type="entry name" value="POLYPRENYL_SYNTHASE_1"/>
    <property type="match status" value="1"/>
</dbReference>
<evidence type="ECO:0000256" key="3">
    <source>
        <dbReference type="ARBA" id="ARBA00022679"/>
    </source>
</evidence>
<dbReference type="CDD" id="cd00685">
    <property type="entry name" value="Trans_IPPS_HT"/>
    <property type="match status" value="1"/>
</dbReference>
<dbReference type="PANTHER" id="PTHR12001:SF85">
    <property type="entry name" value="SHORT CHAIN ISOPRENYL DIPHOSPHATE SYNTHASE"/>
    <property type="match status" value="1"/>
</dbReference>
<dbReference type="InterPro" id="IPR033749">
    <property type="entry name" value="Polyprenyl_synt_CS"/>
</dbReference>
<sequence>MNPPPTLTTEPPDLAHLRHRVEEALTAFVNAKREATREAGMPGEATETLADFVLDGGKRLRPLLCLLGWHTATETPPPPAVVRTAAALEIFHDFCLIHDDVMDHSALRRGHPTVHRVLAAHHRPARTQAGADELGAHAAVLVGDLAFVWSDELLHTAGLTPVQTEVAWPLIDAMRSEVVQGQYLDLVQGDAPDTDLDAPLRVIRYKTAKYTVERPLHIGATLAGAGPALLQALSAYALPLGEAFQLRDDLLGIFGDPTHTGKPNLDDLREGKHTVLIAHALHHADPGQRALLRHALGDPHLTEDTATRVRAVLVSTGAHAIVEQLIRDRREQALNALDDLNAPPATRRVLQNVALTTTVRQS</sequence>
<comment type="cofactor">
    <cofactor evidence="1">
        <name>Mg(2+)</name>
        <dbReference type="ChEBI" id="CHEBI:18420"/>
    </cofactor>
</comment>
<dbReference type="SUPFAM" id="SSF48576">
    <property type="entry name" value="Terpenoid synthases"/>
    <property type="match status" value="1"/>
</dbReference>
<evidence type="ECO:0000256" key="5">
    <source>
        <dbReference type="ARBA" id="ARBA00022842"/>
    </source>
</evidence>
<dbReference type="PANTHER" id="PTHR12001">
    <property type="entry name" value="GERANYLGERANYL PYROPHOSPHATE SYNTHASE"/>
    <property type="match status" value="1"/>
</dbReference>
<evidence type="ECO:0000313" key="7">
    <source>
        <dbReference type="EMBL" id="GAA0443341.1"/>
    </source>
</evidence>
<dbReference type="InterPro" id="IPR000092">
    <property type="entry name" value="Polyprenyl_synt"/>
</dbReference>
<reference evidence="8" key="1">
    <citation type="journal article" date="2019" name="Int. J. Syst. Evol. Microbiol.">
        <title>The Global Catalogue of Microorganisms (GCM) 10K type strain sequencing project: providing services to taxonomists for standard genome sequencing and annotation.</title>
        <authorList>
            <consortium name="The Broad Institute Genomics Platform"/>
            <consortium name="The Broad Institute Genome Sequencing Center for Infectious Disease"/>
            <person name="Wu L."/>
            <person name="Ma J."/>
        </authorList>
    </citation>
    <scope>NUCLEOTIDE SEQUENCE [LARGE SCALE GENOMIC DNA]</scope>
    <source>
        <strain evidence="8">JCM 10649</strain>
    </source>
</reference>